<dbReference type="Gene3D" id="3.40.1190.20">
    <property type="match status" value="1"/>
</dbReference>
<feature type="domain" description="Carbohydrate kinase PfkB" evidence="4">
    <location>
        <begin position="6"/>
        <end position="316"/>
    </location>
</feature>
<dbReference type="SUPFAM" id="SSF53613">
    <property type="entry name" value="Ribokinase-like"/>
    <property type="match status" value="1"/>
</dbReference>
<keyword evidence="2" id="KW-0808">Transferase</keyword>
<evidence type="ECO:0000313" key="6">
    <source>
        <dbReference type="Proteomes" id="UP000595917"/>
    </source>
</evidence>
<sequence length="344" mass="37352">MDTGQKNIVLFGELLLHLGTKGVERILQANEFEIRFTGAEANVGVSCANYGMGAYAVSKVPEGDIGQACLSYLNRFGLDTSLVARGGERLGLFYSETGHSQRASKVIYDRAHSSFSEIHRGEFDWEKVLAGKHWLHFCGTAPAQGEEVVSVLIEGLKAAQSKGITVSVDYNYRSKLWDRDTARAVMERLMPYVNIGIGNEEDCEAMFGISAEGSDYGTGTINTDSYEIVAKKMVEKFGLTCQAITLRESISANRNGWSAIVHDGNDCYRSRKYTIDIIDRIGAGDSFSGGFIYSVASGSGFQDALEFAAAASCLKHTIPGDFNLVSKKDVEALIGGNATGRVQR</sequence>
<dbReference type="KEGG" id="bhc:JFL75_16090"/>
<dbReference type="PANTHER" id="PTHR43320:SF2">
    <property type="entry name" value="2-DEHYDRO-3-DEOXYGLUCONOKINASE_2-DEHYDRO-3-DEOXYGALACTONOKINASE"/>
    <property type="match status" value="1"/>
</dbReference>
<proteinExistence type="inferred from homology"/>
<name>A0A7T7XL74_9SPIR</name>
<evidence type="ECO:0000256" key="1">
    <source>
        <dbReference type="ARBA" id="ARBA00010688"/>
    </source>
</evidence>
<dbReference type="InterPro" id="IPR011611">
    <property type="entry name" value="PfkB_dom"/>
</dbReference>
<organism evidence="5 6">
    <name type="scientific">Breznakiella homolactica</name>
    <dbReference type="NCBI Taxonomy" id="2798577"/>
    <lineage>
        <taxon>Bacteria</taxon>
        <taxon>Pseudomonadati</taxon>
        <taxon>Spirochaetota</taxon>
        <taxon>Spirochaetia</taxon>
        <taxon>Spirochaetales</taxon>
        <taxon>Breznakiellaceae</taxon>
        <taxon>Breznakiella</taxon>
    </lineage>
</organism>
<dbReference type="RefSeq" id="WP_215625745.1">
    <property type="nucleotide sequence ID" value="NZ_CP067089.2"/>
</dbReference>
<evidence type="ECO:0000256" key="2">
    <source>
        <dbReference type="ARBA" id="ARBA00022679"/>
    </source>
</evidence>
<dbReference type="Proteomes" id="UP000595917">
    <property type="component" value="Chromosome"/>
</dbReference>
<dbReference type="AlphaFoldDB" id="A0A7T7XL74"/>
<gene>
    <name evidence="5" type="ORF">JFL75_16090</name>
</gene>
<evidence type="ECO:0000256" key="3">
    <source>
        <dbReference type="ARBA" id="ARBA00022777"/>
    </source>
</evidence>
<accession>A0A7T7XL74</accession>
<dbReference type="EMBL" id="CP067089">
    <property type="protein sequence ID" value="QQO08439.1"/>
    <property type="molecule type" value="Genomic_DNA"/>
</dbReference>
<dbReference type="Pfam" id="PF00294">
    <property type="entry name" value="PfkB"/>
    <property type="match status" value="1"/>
</dbReference>
<dbReference type="InterPro" id="IPR029056">
    <property type="entry name" value="Ribokinase-like"/>
</dbReference>
<dbReference type="GO" id="GO:0016301">
    <property type="term" value="F:kinase activity"/>
    <property type="evidence" value="ECO:0007669"/>
    <property type="project" value="UniProtKB-KW"/>
</dbReference>
<evidence type="ECO:0000259" key="4">
    <source>
        <dbReference type="Pfam" id="PF00294"/>
    </source>
</evidence>
<dbReference type="InterPro" id="IPR052700">
    <property type="entry name" value="Carb_kinase_PfkB-like"/>
</dbReference>
<keyword evidence="3 5" id="KW-0418">Kinase</keyword>
<evidence type="ECO:0000313" key="5">
    <source>
        <dbReference type="EMBL" id="QQO08439.1"/>
    </source>
</evidence>
<reference evidence="5" key="1">
    <citation type="submission" date="2021-01" db="EMBL/GenBank/DDBJ databases">
        <title>Description of Breznakiella homolactica.</title>
        <authorList>
            <person name="Song Y."/>
            <person name="Brune A."/>
        </authorList>
    </citation>
    <scope>NUCLEOTIDE SEQUENCE</scope>
    <source>
        <strain evidence="5">RmG30</strain>
    </source>
</reference>
<protein>
    <submittedName>
        <fullName evidence="5">Sugar kinase</fullName>
    </submittedName>
</protein>
<keyword evidence="6" id="KW-1185">Reference proteome</keyword>
<dbReference type="CDD" id="cd01166">
    <property type="entry name" value="KdgK"/>
    <property type="match status" value="1"/>
</dbReference>
<dbReference type="PANTHER" id="PTHR43320">
    <property type="entry name" value="SUGAR KINASE"/>
    <property type="match status" value="1"/>
</dbReference>
<comment type="similarity">
    <text evidence="1">Belongs to the carbohydrate kinase PfkB family.</text>
</comment>